<dbReference type="InterPro" id="IPR001787">
    <property type="entry name" value="Ribosomal_bL21"/>
</dbReference>
<dbReference type="InterPro" id="IPR036164">
    <property type="entry name" value="bL21-like_sf"/>
</dbReference>
<dbReference type="PANTHER" id="PTHR21349:SF0">
    <property type="entry name" value="LARGE RIBOSOMAL SUBUNIT PROTEIN BL21M"/>
    <property type="match status" value="1"/>
</dbReference>
<dbReference type="GO" id="GO:0003735">
    <property type="term" value="F:structural constituent of ribosome"/>
    <property type="evidence" value="ECO:0007669"/>
    <property type="project" value="InterPro"/>
</dbReference>
<evidence type="ECO:0000256" key="2">
    <source>
        <dbReference type="ARBA" id="ARBA00022980"/>
    </source>
</evidence>
<dbReference type="GO" id="GO:0005840">
    <property type="term" value="C:ribosome"/>
    <property type="evidence" value="ECO:0007669"/>
    <property type="project" value="UniProtKB-KW"/>
</dbReference>
<dbReference type="InterPro" id="IPR028909">
    <property type="entry name" value="bL21-like"/>
</dbReference>
<dbReference type="Pfam" id="PF00829">
    <property type="entry name" value="Ribosomal_L21p"/>
    <property type="match status" value="1"/>
</dbReference>
<name>A0A6J6LSJ7_9ZZZZ</name>
<accession>A0A6J6LSJ7</accession>
<evidence type="ECO:0000313" key="4">
    <source>
        <dbReference type="EMBL" id="CAB4663453.1"/>
    </source>
</evidence>
<keyword evidence="3" id="KW-0687">Ribonucleoprotein</keyword>
<evidence type="ECO:0000256" key="3">
    <source>
        <dbReference type="ARBA" id="ARBA00023274"/>
    </source>
</evidence>
<dbReference type="GO" id="GO:0003723">
    <property type="term" value="F:RNA binding"/>
    <property type="evidence" value="ECO:0007669"/>
    <property type="project" value="InterPro"/>
</dbReference>
<protein>
    <submittedName>
        <fullName evidence="4">Unannotated protein</fullName>
    </submittedName>
</protein>
<dbReference type="GO" id="GO:1990904">
    <property type="term" value="C:ribonucleoprotein complex"/>
    <property type="evidence" value="ECO:0007669"/>
    <property type="project" value="UniProtKB-KW"/>
</dbReference>
<dbReference type="AlphaFoldDB" id="A0A6J6LSJ7"/>
<organism evidence="4">
    <name type="scientific">freshwater metagenome</name>
    <dbReference type="NCBI Taxonomy" id="449393"/>
    <lineage>
        <taxon>unclassified sequences</taxon>
        <taxon>metagenomes</taxon>
        <taxon>ecological metagenomes</taxon>
    </lineage>
</organism>
<keyword evidence="2" id="KW-0689">Ribosomal protein</keyword>
<dbReference type="GO" id="GO:0006412">
    <property type="term" value="P:translation"/>
    <property type="evidence" value="ECO:0007669"/>
    <property type="project" value="InterPro"/>
</dbReference>
<dbReference type="NCBIfam" id="TIGR00061">
    <property type="entry name" value="L21"/>
    <property type="match status" value="1"/>
</dbReference>
<dbReference type="EMBL" id="CAEZWE010000087">
    <property type="protein sequence ID" value="CAB4663453.1"/>
    <property type="molecule type" value="Genomic_DNA"/>
</dbReference>
<sequence length="103" mass="11251">MYAVIASGGKQEKVSEGQQVQVELLHQQDGTEVSLKPVLVVDGATILSTPDQLKGVSVKARIVGSAKGPKIDGFTYKRRTNNRRRFGHRQQYSVIEITSIAKG</sequence>
<evidence type="ECO:0000256" key="1">
    <source>
        <dbReference type="ARBA" id="ARBA00008563"/>
    </source>
</evidence>
<gene>
    <name evidence="4" type="ORF">UFOPK2169_01568</name>
</gene>
<dbReference type="GO" id="GO:0005737">
    <property type="term" value="C:cytoplasm"/>
    <property type="evidence" value="ECO:0007669"/>
    <property type="project" value="UniProtKB-ARBA"/>
</dbReference>
<reference evidence="4" key="1">
    <citation type="submission" date="2020-05" db="EMBL/GenBank/DDBJ databases">
        <authorList>
            <person name="Chiriac C."/>
            <person name="Salcher M."/>
            <person name="Ghai R."/>
            <person name="Kavagutti S V."/>
        </authorList>
    </citation>
    <scope>NUCLEOTIDE SEQUENCE</scope>
</reference>
<proteinExistence type="inferred from homology"/>
<dbReference type="PANTHER" id="PTHR21349">
    <property type="entry name" value="50S RIBOSOMAL PROTEIN L21"/>
    <property type="match status" value="1"/>
</dbReference>
<dbReference type="SUPFAM" id="SSF141091">
    <property type="entry name" value="L21p-like"/>
    <property type="match status" value="1"/>
</dbReference>
<dbReference type="HAMAP" id="MF_01363">
    <property type="entry name" value="Ribosomal_bL21"/>
    <property type="match status" value="1"/>
</dbReference>
<comment type="similarity">
    <text evidence="1">Belongs to the bacterial ribosomal protein bL21 family.</text>
</comment>